<keyword evidence="3" id="KW-1185">Reference proteome</keyword>
<feature type="compositionally biased region" description="Polar residues" evidence="1">
    <location>
        <begin position="23"/>
        <end position="42"/>
    </location>
</feature>
<proteinExistence type="predicted"/>
<evidence type="ECO:0000313" key="2">
    <source>
        <dbReference type="EMBL" id="KAJ8909419.1"/>
    </source>
</evidence>
<protein>
    <submittedName>
        <fullName evidence="2">Uncharacterized protein</fullName>
    </submittedName>
</protein>
<accession>A0AAV8V5G6</accession>
<dbReference type="Proteomes" id="UP001159042">
    <property type="component" value="Unassembled WGS sequence"/>
</dbReference>
<comment type="caution">
    <text evidence="2">The sequence shown here is derived from an EMBL/GenBank/DDBJ whole genome shotgun (WGS) entry which is preliminary data.</text>
</comment>
<sequence>MDELLGDSPTNSSPHSIDVAELSQGQGQDQTFNAQIETTETQSSSSSLLGNNEDTEKARKRKNPTTEYIKIKKQYYTRKEKEVGKREECQREYIQKSLEMKQKKLDLLNKKS</sequence>
<dbReference type="EMBL" id="JANEYG010000583">
    <property type="protein sequence ID" value="KAJ8909419.1"/>
    <property type="molecule type" value="Genomic_DNA"/>
</dbReference>
<gene>
    <name evidence="2" type="ORF">NQ315_013329</name>
</gene>
<evidence type="ECO:0000313" key="3">
    <source>
        <dbReference type="Proteomes" id="UP001159042"/>
    </source>
</evidence>
<dbReference type="AlphaFoldDB" id="A0AAV8V5G6"/>
<name>A0AAV8V5G6_9CUCU</name>
<reference evidence="2 3" key="1">
    <citation type="journal article" date="2023" name="Insect Mol. Biol.">
        <title>Genome sequencing provides insights into the evolution of gene families encoding plant cell wall-degrading enzymes in longhorned beetles.</title>
        <authorList>
            <person name="Shin N.R."/>
            <person name="Okamura Y."/>
            <person name="Kirsch R."/>
            <person name="Pauchet Y."/>
        </authorList>
    </citation>
    <scope>NUCLEOTIDE SEQUENCE [LARGE SCALE GENOMIC DNA]</scope>
    <source>
        <strain evidence="2">EAD_L_NR</strain>
    </source>
</reference>
<feature type="region of interest" description="Disordered" evidence="1">
    <location>
        <begin position="1"/>
        <end position="65"/>
    </location>
</feature>
<organism evidence="2 3">
    <name type="scientific">Exocentrus adspersus</name>
    <dbReference type="NCBI Taxonomy" id="1586481"/>
    <lineage>
        <taxon>Eukaryota</taxon>
        <taxon>Metazoa</taxon>
        <taxon>Ecdysozoa</taxon>
        <taxon>Arthropoda</taxon>
        <taxon>Hexapoda</taxon>
        <taxon>Insecta</taxon>
        <taxon>Pterygota</taxon>
        <taxon>Neoptera</taxon>
        <taxon>Endopterygota</taxon>
        <taxon>Coleoptera</taxon>
        <taxon>Polyphaga</taxon>
        <taxon>Cucujiformia</taxon>
        <taxon>Chrysomeloidea</taxon>
        <taxon>Cerambycidae</taxon>
        <taxon>Lamiinae</taxon>
        <taxon>Acanthocinini</taxon>
        <taxon>Exocentrus</taxon>
    </lineage>
</organism>
<evidence type="ECO:0000256" key="1">
    <source>
        <dbReference type="SAM" id="MobiDB-lite"/>
    </source>
</evidence>